<protein>
    <submittedName>
        <fullName evidence="2">HTH rpiR-type domain-containing protein</fullName>
    </submittedName>
</protein>
<dbReference type="PANTHER" id="PTHR47326:SF1">
    <property type="entry name" value="HTH PSQ-TYPE DOMAIN-CONTAINING PROTEIN"/>
    <property type="match status" value="1"/>
</dbReference>
<dbReference type="Proteomes" id="UP000046392">
    <property type="component" value="Unplaced"/>
</dbReference>
<dbReference type="WBParaSite" id="SPAL_0000834100.1">
    <property type="protein sequence ID" value="SPAL_0000834100.1"/>
    <property type="gene ID" value="SPAL_0000834100"/>
</dbReference>
<evidence type="ECO:0000313" key="1">
    <source>
        <dbReference type="Proteomes" id="UP000046392"/>
    </source>
</evidence>
<dbReference type="AlphaFoldDB" id="A0A0N5BR37"/>
<name>A0A0N5BR37_STREA</name>
<keyword evidence="1" id="KW-1185">Reference proteome</keyword>
<sequence length="108" mass="12538">MTGNVKKLLIKRGFAKVDEVKGEVAAILKSEPKISIRRLSAMTGSSIFTVWRALKAIKFHPYCMLTIQKLETCDYKKCRKFCMEELENIEQDSNYLMNLMFSDEAHFH</sequence>
<accession>A0A0N5BR37</accession>
<organism evidence="1 2">
    <name type="scientific">Strongyloides papillosus</name>
    <name type="common">Intestinal threadworm</name>
    <dbReference type="NCBI Taxonomy" id="174720"/>
    <lineage>
        <taxon>Eukaryota</taxon>
        <taxon>Metazoa</taxon>
        <taxon>Ecdysozoa</taxon>
        <taxon>Nematoda</taxon>
        <taxon>Chromadorea</taxon>
        <taxon>Rhabditida</taxon>
        <taxon>Tylenchina</taxon>
        <taxon>Panagrolaimomorpha</taxon>
        <taxon>Strongyloidoidea</taxon>
        <taxon>Strongyloididae</taxon>
        <taxon>Strongyloides</taxon>
    </lineage>
</organism>
<evidence type="ECO:0000313" key="2">
    <source>
        <dbReference type="WBParaSite" id="SPAL_0000834100.1"/>
    </source>
</evidence>
<dbReference type="PANTHER" id="PTHR47326">
    <property type="entry name" value="TRANSPOSABLE ELEMENT TC3 TRANSPOSASE-LIKE PROTEIN"/>
    <property type="match status" value="1"/>
</dbReference>
<proteinExistence type="predicted"/>
<reference evidence="2" key="1">
    <citation type="submission" date="2017-02" db="UniProtKB">
        <authorList>
            <consortium name="WormBaseParasite"/>
        </authorList>
    </citation>
    <scope>IDENTIFICATION</scope>
</reference>